<evidence type="ECO:0000256" key="6">
    <source>
        <dbReference type="ARBA" id="ARBA00022840"/>
    </source>
</evidence>
<dbReference type="PROSITE" id="PS00108">
    <property type="entry name" value="PROTEIN_KINASE_ST"/>
    <property type="match status" value="1"/>
</dbReference>
<keyword evidence="9" id="KW-0812">Transmembrane</keyword>
<dbReference type="PANTHER" id="PTHR24363:SF0">
    <property type="entry name" value="SERINE_THREONINE KINASE LIKE DOMAIN CONTAINING 1"/>
    <property type="match status" value="1"/>
</dbReference>
<organism evidence="11 12">
    <name type="scientific">Planktothricoides raciborskii FACHB-1370</name>
    <dbReference type="NCBI Taxonomy" id="2949576"/>
    <lineage>
        <taxon>Bacteria</taxon>
        <taxon>Bacillati</taxon>
        <taxon>Cyanobacteriota</taxon>
        <taxon>Cyanophyceae</taxon>
        <taxon>Oscillatoriophycideae</taxon>
        <taxon>Oscillatoriales</taxon>
        <taxon>Oscillatoriaceae</taxon>
        <taxon>Planktothricoides</taxon>
    </lineage>
</organism>
<accession>A0ABR8E9F8</accession>
<evidence type="ECO:0000313" key="12">
    <source>
        <dbReference type="Proteomes" id="UP000641954"/>
    </source>
</evidence>
<keyword evidence="12" id="KW-1185">Reference proteome</keyword>
<evidence type="ECO:0000259" key="10">
    <source>
        <dbReference type="PROSITE" id="PS50011"/>
    </source>
</evidence>
<evidence type="ECO:0000256" key="5">
    <source>
        <dbReference type="ARBA" id="ARBA00022777"/>
    </source>
</evidence>
<protein>
    <recommendedName>
        <fullName evidence="1">non-specific serine/threonine protein kinase</fullName>
        <ecNumber evidence="1">2.7.11.1</ecNumber>
    </recommendedName>
</protein>
<reference evidence="11 12" key="1">
    <citation type="journal article" date="2020" name="ISME J.">
        <title>Comparative genomics reveals insights into cyanobacterial evolution and habitat adaptation.</title>
        <authorList>
            <person name="Chen M.Y."/>
            <person name="Teng W.K."/>
            <person name="Zhao L."/>
            <person name="Hu C.X."/>
            <person name="Zhou Y.K."/>
            <person name="Han B.P."/>
            <person name="Song L.R."/>
            <person name="Shu W.S."/>
        </authorList>
    </citation>
    <scope>NUCLEOTIDE SEQUENCE [LARGE SCALE GENOMIC DNA]</scope>
    <source>
        <strain evidence="11 12">FACHB-1370</strain>
    </source>
</reference>
<gene>
    <name evidence="11" type="ORF">H6G72_02720</name>
</gene>
<dbReference type="Gene3D" id="1.10.510.10">
    <property type="entry name" value="Transferase(Phosphotransferase) domain 1"/>
    <property type="match status" value="1"/>
</dbReference>
<proteinExistence type="predicted"/>
<dbReference type="SUPFAM" id="SSF56112">
    <property type="entry name" value="Protein kinase-like (PK-like)"/>
    <property type="match status" value="1"/>
</dbReference>
<dbReference type="Pfam" id="PF00069">
    <property type="entry name" value="Pkinase"/>
    <property type="match status" value="1"/>
</dbReference>
<evidence type="ECO:0000256" key="9">
    <source>
        <dbReference type="SAM" id="Phobius"/>
    </source>
</evidence>
<evidence type="ECO:0000256" key="2">
    <source>
        <dbReference type="ARBA" id="ARBA00022527"/>
    </source>
</evidence>
<keyword evidence="4" id="KW-0547">Nucleotide-binding</keyword>
<evidence type="ECO:0000256" key="8">
    <source>
        <dbReference type="ARBA" id="ARBA00048679"/>
    </source>
</evidence>
<dbReference type="Proteomes" id="UP000641954">
    <property type="component" value="Unassembled WGS sequence"/>
</dbReference>
<dbReference type="PANTHER" id="PTHR24363">
    <property type="entry name" value="SERINE/THREONINE PROTEIN KINASE"/>
    <property type="match status" value="1"/>
</dbReference>
<dbReference type="InterPro" id="IPR011009">
    <property type="entry name" value="Kinase-like_dom_sf"/>
</dbReference>
<comment type="catalytic activity">
    <reaction evidence="7">
        <text>L-threonyl-[protein] + ATP = O-phospho-L-threonyl-[protein] + ADP + H(+)</text>
        <dbReference type="Rhea" id="RHEA:46608"/>
        <dbReference type="Rhea" id="RHEA-COMP:11060"/>
        <dbReference type="Rhea" id="RHEA-COMP:11605"/>
        <dbReference type="ChEBI" id="CHEBI:15378"/>
        <dbReference type="ChEBI" id="CHEBI:30013"/>
        <dbReference type="ChEBI" id="CHEBI:30616"/>
        <dbReference type="ChEBI" id="CHEBI:61977"/>
        <dbReference type="ChEBI" id="CHEBI:456216"/>
        <dbReference type="EC" id="2.7.11.1"/>
    </reaction>
</comment>
<dbReference type="SMART" id="SM00220">
    <property type="entry name" value="S_TKc"/>
    <property type="match status" value="1"/>
</dbReference>
<name>A0ABR8E9F8_9CYAN</name>
<dbReference type="RefSeq" id="WP_190877095.1">
    <property type="nucleotide sequence ID" value="NZ_JACJSK010000003.1"/>
</dbReference>
<evidence type="ECO:0000256" key="4">
    <source>
        <dbReference type="ARBA" id="ARBA00022741"/>
    </source>
</evidence>
<keyword evidence="9" id="KW-0472">Membrane</keyword>
<comment type="catalytic activity">
    <reaction evidence="8">
        <text>L-seryl-[protein] + ATP = O-phospho-L-seryl-[protein] + ADP + H(+)</text>
        <dbReference type="Rhea" id="RHEA:17989"/>
        <dbReference type="Rhea" id="RHEA-COMP:9863"/>
        <dbReference type="Rhea" id="RHEA-COMP:11604"/>
        <dbReference type="ChEBI" id="CHEBI:15378"/>
        <dbReference type="ChEBI" id="CHEBI:29999"/>
        <dbReference type="ChEBI" id="CHEBI:30616"/>
        <dbReference type="ChEBI" id="CHEBI:83421"/>
        <dbReference type="ChEBI" id="CHEBI:456216"/>
        <dbReference type="EC" id="2.7.11.1"/>
    </reaction>
</comment>
<evidence type="ECO:0000256" key="1">
    <source>
        <dbReference type="ARBA" id="ARBA00012513"/>
    </source>
</evidence>
<dbReference type="InterPro" id="IPR000719">
    <property type="entry name" value="Prot_kinase_dom"/>
</dbReference>
<dbReference type="InterPro" id="IPR008271">
    <property type="entry name" value="Ser/Thr_kinase_AS"/>
</dbReference>
<evidence type="ECO:0000256" key="3">
    <source>
        <dbReference type="ARBA" id="ARBA00022679"/>
    </source>
</evidence>
<dbReference type="Gene3D" id="3.30.200.20">
    <property type="entry name" value="Phosphorylase Kinase, domain 1"/>
    <property type="match status" value="1"/>
</dbReference>
<comment type="caution">
    <text evidence="11">The sequence shown here is derived from an EMBL/GenBank/DDBJ whole genome shotgun (WGS) entry which is preliminary data.</text>
</comment>
<feature type="transmembrane region" description="Helical" evidence="9">
    <location>
        <begin position="281"/>
        <end position="304"/>
    </location>
</feature>
<keyword evidence="6" id="KW-0067">ATP-binding</keyword>
<dbReference type="CDD" id="cd14014">
    <property type="entry name" value="STKc_PknB_like"/>
    <property type="match status" value="1"/>
</dbReference>
<keyword evidence="2 11" id="KW-0723">Serine/threonine-protein kinase</keyword>
<evidence type="ECO:0000313" key="11">
    <source>
        <dbReference type="EMBL" id="MBD2542789.1"/>
    </source>
</evidence>
<keyword evidence="5 11" id="KW-0418">Kinase</keyword>
<keyword evidence="9" id="KW-1133">Transmembrane helix</keyword>
<dbReference type="GO" id="GO:0004674">
    <property type="term" value="F:protein serine/threonine kinase activity"/>
    <property type="evidence" value="ECO:0007669"/>
    <property type="project" value="UniProtKB-KW"/>
</dbReference>
<dbReference type="EMBL" id="JACJSK010000003">
    <property type="protein sequence ID" value="MBD2542789.1"/>
    <property type="molecule type" value="Genomic_DNA"/>
</dbReference>
<dbReference type="PROSITE" id="PS50011">
    <property type="entry name" value="PROTEIN_KINASE_DOM"/>
    <property type="match status" value="1"/>
</dbReference>
<feature type="domain" description="Protein kinase" evidence="10">
    <location>
        <begin position="14"/>
        <end position="268"/>
    </location>
</feature>
<dbReference type="EC" id="2.7.11.1" evidence="1"/>
<keyword evidence="3" id="KW-0808">Transferase</keyword>
<evidence type="ECO:0000256" key="7">
    <source>
        <dbReference type="ARBA" id="ARBA00047899"/>
    </source>
</evidence>
<sequence>MTTNNFPDFTNYGYQVTRELGHNRAGGRVTYLATEINSQRTVVVKQFQFSRTGANWTEYNAYEKEIKVLKTLDYPNIPRYLDSFQSSGGFCIVQEYKNAFSLADSRTWKPQQVKQIALSVLEILKYLQSRIPPVIHRDLKPDNILVDDQMNVYLVDFGFARSGGGEVTVSSVVKGTLGFMPPEQMFNREITIASDLYSLGVTLICLLSGTNANDVGSLMDETGRVNFQRLKKRLPPLNSAFLNWLEKMVNPNYKDRYENAETAFTALVSLEVLPPWEMPKWVLSTVAGLTVSTVIAGIAVTGVLKLLDWKREKQISAGNPSVTITTNPSVTITTNPASNQSLSQVAMSEKRVYFSVNLANMKEGEYTGFCQLLDGVGALVAMGEAPVKAADNRLQAWCWYDFNNPTEVQPGIWKFKFYLQGKSVAEISLNVTQ</sequence>